<reference evidence="1 2" key="1">
    <citation type="journal article" date="2011" name="Front. Microbiol.">
        <title>Genomic signatures of strain selection and enhancement in Bacillus atrophaeus var. globigii, a historical biowarfare simulant.</title>
        <authorList>
            <person name="Gibbons H.S."/>
            <person name="Broomall S.M."/>
            <person name="McNew L.A."/>
            <person name="Daligault H."/>
            <person name="Chapman C."/>
            <person name="Bruce D."/>
            <person name="Karavis M."/>
            <person name="Krepps M."/>
            <person name="McGregor P.A."/>
            <person name="Hong C."/>
            <person name="Park K.H."/>
            <person name="Akmal A."/>
            <person name="Feldman A."/>
            <person name="Lin J.S."/>
            <person name="Chang W.E."/>
            <person name="Higgs B.W."/>
            <person name="Demirev P."/>
            <person name="Lindquist J."/>
            <person name="Liem A."/>
            <person name="Fochler E."/>
            <person name="Read T.D."/>
            <person name="Tapia R."/>
            <person name="Johnson S."/>
            <person name="Bishop-Lilly K.A."/>
            <person name="Detter C."/>
            <person name="Han C."/>
            <person name="Sozhamannan S."/>
            <person name="Rosenzweig C.N."/>
            <person name="Skowronski E.W."/>
        </authorList>
    </citation>
    <scope>NUCLEOTIDE SEQUENCE [LARGE SCALE GENOMIC DNA]</scope>
    <source>
        <strain evidence="1 2">AK5</strain>
    </source>
</reference>
<dbReference type="AlphaFoldDB" id="A0A432VZL6"/>
<name>A0A432VZL6_9GAMM</name>
<evidence type="ECO:0000313" key="1">
    <source>
        <dbReference type="EMBL" id="RUO22097.1"/>
    </source>
</evidence>
<organism evidence="1 2">
    <name type="scientific">Aliidiomarina haloalkalitolerans</name>
    <dbReference type="NCBI Taxonomy" id="859059"/>
    <lineage>
        <taxon>Bacteria</taxon>
        <taxon>Pseudomonadati</taxon>
        <taxon>Pseudomonadota</taxon>
        <taxon>Gammaproteobacteria</taxon>
        <taxon>Alteromonadales</taxon>
        <taxon>Idiomarinaceae</taxon>
        <taxon>Aliidiomarina</taxon>
    </lineage>
</organism>
<protein>
    <submittedName>
        <fullName evidence="1">Uncharacterized protein</fullName>
    </submittedName>
</protein>
<sequence length="320" mass="35772">MPNYFDTQGLEFCTFDVQNEHPNCPLYRPVVRMYFDVADVSGEGFGVDAVRDYDARGLVNMLENQFAGINRFRIVTRDDQVVSQELATFRQQQGDAAADARAAEQRILAPDYVIKLDTLRSVKNQGSITGWMDYSFEITASVLNPFSREIMAYPNLGKVRVDSADVRDRRQLQFVTANDRYVSGFRYFDSAHVQAVLNDMASRGIDILLTRMLAEMPATAQVVGIRGDQISLDRGQNAGVLPNETMIIFEYEAGFATPIGVAEVTPSMTSSVGEIVRWKNSADARRVRSAANGGIYRPDSERRVFAVSVGAPYTFLRDRT</sequence>
<dbReference type="Proteomes" id="UP000288212">
    <property type="component" value="Unassembled WGS sequence"/>
</dbReference>
<dbReference type="OrthoDB" id="6310847at2"/>
<dbReference type="EMBL" id="PIPI01000001">
    <property type="protein sequence ID" value="RUO22097.1"/>
    <property type="molecule type" value="Genomic_DNA"/>
</dbReference>
<keyword evidence="2" id="KW-1185">Reference proteome</keyword>
<proteinExistence type="predicted"/>
<evidence type="ECO:0000313" key="2">
    <source>
        <dbReference type="Proteomes" id="UP000288212"/>
    </source>
</evidence>
<comment type="caution">
    <text evidence="1">The sequence shown here is derived from an EMBL/GenBank/DDBJ whole genome shotgun (WGS) entry which is preliminary data.</text>
</comment>
<accession>A0A432VZL6</accession>
<gene>
    <name evidence="1" type="ORF">CWE06_02705</name>
</gene>